<evidence type="ECO:0000313" key="1">
    <source>
        <dbReference type="EMBL" id="KIJ28863.1"/>
    </source>
</evidence>
<dbReference type="GO" id="GO:0047536">
    <property type="term" value="F:2-aminoadipate transaminase activity"/>
    <property type="evidence" value="ECO:0007669"/>
    <property type="project" value="TreeGrafter"/>
</dbReference>
<name>A0A0C9THA1_SPHS4</name>
<dbReference type="AlphaFoldDB" id="A0A0C9THA1"/>
<keyword evidence="2" id="KW-1185">Reference proteome</keyword>
<dbReference type="InterPro" id="IPR015424">
    <property type="entry name" value="PyrdxlP-dep_Trfase"/>
</dbReference>
<organism evidence="1 2">
    <name type="scientific">Sphaerobolus stellatus (strain SS14)</name>
    <dbReference type="NCBI Taxonomy" id="990650"/>
    <lineage>
        <taxon>Eukaryota</taxon>
        <taxon>Fungi</taxon>
        <taxon>Dikarya</taxon>
        <taxon>Basidiomycota</taxon>
        <taxon>Agaricomycotina</taxon>
        <taxon>Agaricomycetes</taxon>
        <taxon>Phallomycetidae</taxon>
        <taxon>Geastrales</taxon>
        <taxon>Sphaerobolaceae</taxon>
        <taxon>Sphaerobolus</taxon>
    </lineage>
</organism>
<protein>
    <submittedName>
        <fullName evidence="1">Unplaced genomic scaffold SPHSTscaffold_221, whole genome shotgun sequence</fullName>
    </submittedName>
</protein>
<dbReference type="Gene3D" id="3.90.1150.10">
    <property type="entry name" value="Aspartate Aminotransferase, domain 1"/>
    <property type="match status" value="1"/>
</dbReference>
<proteinExistence type="predicted"/>
<evidence type="ECO:0000313" key="2">
    <source>
        <dbReference type="Proteomes" id="UP000054279"/>
    </source>
</evidence>
<dbReference type="InterPro" id="IPR015422">
    <property type="entry name" value="PyrdxlP-dep_Trfase_small"/>
</dbReference>
<dbReference type="PANTHER" id="PTHR42858:SF1">
    <property type="entry name" value="LD15494P"/>
    <property type="match status" value="1"/>
</dbReference>
<dbReference type="Proteomes" id="UP000054279">
    <property type="component" value="Unassembled WGS sequence"/>
</dbReference>
<sequence>MTLSATVHPQSITQFLKNGGLFSGAHLSSRLVLPLLFPSALPCLQKALTDLKDIKAGNSALEHHIDQIRRAYGRRRAALFEAIREILLPLGFNLSLGEPLGGYFVWLELLNDVSEKDFVRECAKVEVIVGPGSDFVVSRDEGRKATTRLYWAWHKEDKLKEGVQRIGKIARSLQR</sequence>
<accession>A0A0C9THA1</accession>
<dbReference type="HOGENOM" id="CLU_1533527_0_0_1"/>
<dbReference type="SUPFAM" id="SSF53383">
    <property type="entry name" value="PLP-dependent transferases"/>
    <property type="match status" value="1"/>
</dbReference>
<dbReference type="PANTHER" id="PTHR42858">
    <property type="entry name" value="AMINOTRANSFERASE"/>
    <property type="match status" value="1"/>
</dbReference>
<gene>
    <name evidence="1" type="ORF">M422DRAFT_269834</name>
</gene>
<dbReference type="OrthoDB" id="691673at2759"/>
<reference evidence="1 2" key="1">
    <citation type="submission" date="2014-06" db="EMBL/GenBank/DDBJ databases">
        <title>Evolutionary Origins and Diversification of the Mycorrhizal Mutualists.</title>
        <authorList>
            <consortium name="DOE Joint Genome Institute"/>
            <consortium name="Mycorrhizal Genomics Consortium"/>
            <person name="Kohler A."/>
            <person name="Kuo A."/>
            <person name="Nagy L.G."/>
            <person name="Floudas D."/>
            <person name="Copeland A."/>
            <person name="Barry K.W."/>
            <person name="Cichocki N."/>
            <person name="Veneault-Fourrey C."/>
            <person name="LaButti K."/>
            <person name="Lindquist E.A."/>
            <person name="Lipzen A."/>
            <person name="Lundell T."/>
            <person name="Morin E."/>
            <person name="Murat C."/>
            <person name="Riley R."/>
            <person name="Ohm R."/>
            <person name="Sun H."/>
            <person name="Tunlid A."/>
            <person name="Henrissat B."/>
            <person name="Grigoriev I.V."/>
            <person name="Hibbett D.S."/>
            <person name="Martin F."/>
        </authorList>
    </citation>
    <scope>NUCLEOTIDE SEQUENCE [LARGE SCALE GENOMIC DNA]</scope>
    <source>
        <strain evidence="1 2">SS14</strain>
    </source>
</reference>
<dbReference type="EMBL" id="KN837296">
    <property type="protein sequence ID" value="KIJ28863.1"/>
    <property type="molecule type" value="Genomic_DNA"/>
</dbReference>